<dbReference type="InterPro" id="IPR011335">
    <property type="entry name" value="Restrct_endonuc-II-like"/>
</dbReference>
<evidence type="ECO:0000259" key="5">
    <source>
        <dbReference type="Pfam" id="PF12705"/>
    </source>
</evidence>
<accession>A0ABD7MRU1</accession>
<dbReference type="Pfam" id="PF12705">
    <property type="entry name" value="PDDEXK_1"/>
    <property type="match status" value="1"/>
</dbReference>
<dbReference type="InterPro" id="IPR038726">
    <property type="entry name" value="PDDEXK_AddAB-type"/>
</dbReference>
<name>A0ABD7MRU1_CORUL</name>
<keyword evidence="3" id="KW-0234">DNA repair</keyword>
<feature type="compositionally biased region" description="Polar residues" evidence="4">
    <location>
        <begin position="36"/>
        <end position="53"/>
    </location>
</feature>
<keyword evidence="2" id="KW-0067">ATP-binding</keyword>
<keyword evidence="1" id="KW-0227">DNA damage</keyword>
<dbReference type="Gene3D" id="3.90.320.10">
    <property type="match status" value="1"/>
</dbReference>
<dbReference type="GO" id="GO:0006281">
    <property type="term" value="P:DNA repair"/>
    <property type="evidence" value="ECO:0007669"/>
    <property type="project" value="UniProtKB-KW"/>
</dbReference>
<dbReference type="EMBL" id="LS483400">
    <property type="protein sequence ID" value="SQG50621.1"/>
    <property type="molecule type" value="Genomic_DNA"/>
</dbReference>
<evidence type="ECO:0000256" key="3">
    <source>
        <dbReference type="ARBA" id="ARBA00023204"/>
    </source>
</evidence>
<proteinExistence type="predicted"/>
<feature type="domain" description="PD-(D/E)XK endonuclease-like" evidence="5">
    <location>
        <begin position="60"/>
        <end position="303"/>
    </location>
</feature>
<sequence length="318" mass="36101">MWFSAYRGGASSTFHVQKIAGSVTNPNNAVSETSFLGTTPEVNGTSVGETQPQRPKGLALSPSRANDYQQCPLLYRFRAIDKLPEPKTVAQVKGTLVHAVLEEMHAWPREQRLYPAAVKRLKPQWARMCDEDDELKELVPEHKTHDFLVECRTLLRGYFEMENPQGFDAHECEMYISAELPNGVPVRGFIDRVDIAPTGEVRVVDYKTGKKPIPRFSQQAIFQMRFYALVYWRLYGKIPDQLRLMYLKVTDSMFLTPSKEELEYFERDLGDLWQKILGDAATGVFRPKTSKLCGWCSHQSLCPAFGGTPPEYPGCPSI</sequence>
<evidence type="ECO:0000313" key="7">
    <source>
        <dbReference type="Proteomes" id="UP000248741"/>
    </source>
</evidence>
<dbReference type="SUPFAM" id="SSF52980">
    <property type="entry name" value="Restriction endonuclease-like"/>
    <property type="match status" value="1"/>
</dbReference>
<dbReference type="Proteomes" id="UP000248741">
    <property type="component" value="Chromosome 1"/>
</dbReference>
<keyword evidence="2" id="KW-0547">Nucleotide-binding</keyword>
<dbReference type="GO" id="GO:0004386">
    <property type="term" value="F:helicase activity"/>
    <property type="evidence" value="ECO:0007669"/>
    <property type="project" value="UniProtKB-KW"/>
</dbReference>
<evidence type="ECO:0000313" key="6">
    <source>
        <dbReference type="EMBL" id="SQG50621.1"/>
    </source>
</evidence>
<protein>
    <submittedName>
        <fullName evidence="6">Recombinase B</fullName>
    </submittedName>
</protein>
<keyword evidence="2" id="KW-0347">Helicase</keyword>
<evidence type="ECO:0000256" key="1">
    <source>
        <dbReference type="ARBA" id="ARBA00022763"/>
    </source>
</evidence>
<keyword evidence="2" id="KW-0378">Hydrolase</keyword>
<feature type="region of interest" description="Disordered" evidence="4">
    <location>
        <begin position="36"/>
        <end position="64"/>
    </location>
</feature>
<gene>
    <name evidence="6" type="primary">recB_1</name>
    <name evidence="6" type="ORF">NCTC7908_00750</name>
</gene>
<dbReference type="AlphaFoldDB" id="A0ABD7MRU1"/>
<dbReference type="InterPro" id="IPR011604">
    <property type="entry name" value="PDDEXK-like_dom_sf"/>
</dbReference>
<organism evidence="6 7">
    <name type="scientific">Corynebacterium ulcerans</name>
    <dbReference type="NCBI Taxonomy" id="65058"/>
    <lineage>
        <taxon>Bacteria</taxon>
        <taxon>Bacillati</taxon>
        <taxon>Actinomycetota</taxon>
        <taxon>Actinomycetes</taxon>
        <taxon>Mycobacteriales</taxon>
        <taxon>Corynebacteriaceae</taxon>
        <taxon>Corynebacterium</taxon>
    </lineage>
</organism>
<evidence type="ECO:0000256" key="2">
    <source>
        <dbReference type="ARBA" id="ARBA00022806"/>
    </source>
</evidence>
<evidence type="ECO:0000256" key="4">
    <source>
        <dbReference type="SAM" id="MobiDB-lite"/>
    </source>
</evidence>
<reference evidence="6 7" key="1">
    <citation type="submission" date="2018-06" db="EMBL/GenBank/DDBJ databases">
        <authorList>
            <consortium name="Pathogen Informatics"/>
            <person name="Doyle S."/>
        </authorList>
    </citation>
    <scope>NUCLEOTIDE SEQUENCE [LARGE SCALE GENOMIC DNA]</scope>
    <source>
        <strain evidence="6 7">NCTC7908</strain>
    </source>
</reference>